<dbReference type="EMBL" id="JBFNQD010000001">
    <property type="protein sequence ID" value="MEW9304584.1"/>
    <property type="molecule type" value="Genomic_DNA"/>
</dbReference>
<reference evidence="1 2" key="1">
    <citation type="submission" date="2024-07" db="EMBL/GenBank/DDBJ databases">
        <title>Description of Labrys sedimenti sp. nov., isolated from a diclofenac-degrading enrichment culture.</title>
        <authorList>
            <person name="Tancsics A."/>
            <person name="Csepanyi A."/>
        </authorList>
    </citation>
    <scope>NUCLEOTIDE SEQUENCE [LARGE SCALE GENOMIC DNA]</scope>
    <source>
        <strain evidence="1 2">LMG 23578</strain>
    </source>
</reference>
<accession>A0ABV3PG39</accession>
<organism evidence="1 2">
    <name type="scientific">Labrys neptuniae</name>
    <dbReference type="NCBI Taxonomy" id="376174"/>
    <lineage>
        <taxon>Bacteria</taxon>
        <taxon>Pseudomonadati</taxon>
        <taxon>Pseudomonadota</taxon>
        <taxon>Alphaproteobacteria</taxon>
        <taxon>Hyphomicrobiales</taxon>
        <taxon>Xanthobacteraceae</taxon>
        <taxon>Labrys</taxon>
    </lineage>
</organism>
<dbReference type="RefSeq" id="WP_367622941.1">
    <property type="nucleotide sequence ID" value="NZ_JBFNQD010000001.1"/>
</dbReference>
<protein>
    <submittedName>
        <fullName evidence="1">Uncharacterized protein</fullName>
    </submittedName>
</protein>
<dbReference type="Proteomes" id="UP001555786">
    <property type="component" value="Unassembled WGS sequence"/>
</dbReference>
<evidence type="ECO:0000313" key="2">
    <source>
        <dbReference type="Proteomes" id="UP001555786"/>
    </source>
</evidence>
<sequence>MGQKLDSRRTLPPDDSSIVVDAEGFSLICEGEAVYRVDWQRVHQIAGYTRFRDLKPELCLAFAFSRRQRDQVVVHNDVPGWDRLCAALAVSFPGADPDWRSKAAHDVDAPESYAPVGSVVPIFTVNPTIVWAK</sequence>
<gene>
    <name evidence="1" type="ORF">ABXS05_03475</name>
</gene>
<proteinExistence type="predicted"/>
<keyword evidence="2" id="KW-1185">Reference proteome</keyword>
<evidence type="ECO:0000313" key="1">
    <source>
        <dbReference type="EMBL" id="MEW9304584.1"/>
    </source>
</evidence>
<name>A0ABV3PG39_9HYPH</name>
<comment type="caution">
    <text evidence="1">The sequence shown here is derived from an EMBL/GenBank/DDBJ whole genome shotgun (WGS) entry which is preliminary data.</text>
</comment>